<proteinExistence type="predicted"/>
<dbReference type="EMBL" id="LIAE01009532">
    <property type="protein sequence ID" value="PAV69372.1"/>
    <property type="molecule type" value="Genomic_DNA"/>
</dbReference>
<sequence>MLAGCSMEPKYVRPDTPVPASWPVGDAYLRQSEARLPAITYRDVFKDARLQRLIDQALANNRDLRVAAANIAAARAQYGIQRANLSRAAG</sequence>
<dbReference type="SUPFAM" id="SSF56954">
    <property type="entry name" value="Outer membrane efflux proteins (OEP)"/>
    <property type="match status" value="1"/>
</dbReference>
<name>A0A2A2K667_9BILA</name>
<evidence type="ECO:0000313" key="1">
    <source>
        <dbReference type="EMBL" id="PAV69372.1"/>
    </source>
</evidence>
<dbReference type="Proteomes" id="UP000218231">
    <property type="component" value="Unassembled WGS sequence"/>
</dbReference>
<accession>A0A2A2K667</accession>
<dbReference type="AlphaFoldDB" id="A0A2A2K667"/>
<keyword evidence="2" id="KW-1185">Reference proteome</keyword>
<protein>
    <recommendedName>
        <fullName evidence="3">Transporter</fullName>
    </recommendedName>
</protein>
<comment type="caution">
    <text evidence="1">The sequence shown here is derived from an EMBL/GenBank/DDBJ whole genome shotgun (WGS) entry which is preliminary data.</text>
</comment>
<gene>
    <name evidence="1" type="ORF">WR25_11665</name>
</gene>
<dbReference type="PANTHER" id="PTHR30203:SF33">
    <property type="entry name" value="BLR4455 PROTEIN"/>
    <property type="match status" value="1"/>
</dbReference>
<dbReference type="Gene3D" id="1.20.1600.10">
    <property type="entry name" value="Outer membrane efflux proteins (OEP)"/>
    <property type="match status" value="1"/>
</dbReference>
<dbReference type="PANTHER" id="PTHR30203">
    <property type="entry name" value="OUTER MEMBRANE CATION EFFLUX PROTEIN"/>
    <property type="match status" value="1"/>
</dbReference>
<organism evidence="1 2">
    <name type="scientific">Diploscapter pachys</name>
    <dbReference type="NCBI Taxonomy" id="2018661"/>
    <lineage>
        <taxon>Eukaryota</taxon>
        <taxon>Metazoa</taxon>
        <taxon>Ecdysozoa</taxon>
        <taxon>Nematoda</taxon>
        <taxon>Chromadorea</taxon>
        <taxon>Rhabditida</taxon>
        <taxon>Rhabditina</taxon>
        <taxon>Rhabditomorpha</taxon>
        <taxon>Rhabditoidea</taxon>
        <taxon>Rhabditidae</taxon>
        <taxon>Diploscapter</taxon>
    </lineage>
</organism>
<dbReference type="STRING" id="2018661.A0A2A2K667"/>
<dbReference type="InterPro" id="IPR010131">
    <property type="entry name" value="MdtP/NodT-like"/>
</dbReference>
<evidence type="ECO:0008006" key="3">
    <source>
        <dbReference type="Google" id="ProtNLM"/>
    </source>
</evidence>
<reference evidence="1 2" key="1">
    <citation type="journal article" date="2017" name="Curr. Biol.">
        <title>Genome architecture and evolution of a unichromosomal asexual nematode.</title>
        <authorList>
            <person name="Fradin H."/>
            <person name="Zegar C."/>
            <person name="Gutwein M."/>
            <person name="Lucas J."/>
            <person name="Kovtun M."/>
            <person name="Corcoran D."/>
            <person name="Baugh L.R."/>
            <person name="Kiontke K."/>
            <person name="Gunsalus K."/>
            <person name="Fitch D.H."/>
            <person name="Piano F."/>
        </authorList>
    </citation>
    <scope>NUCLEOTIDE SEQUENCE [LARGE SCALE GENOMIC DNA]</scope>
    <source>
        <strain evidence="1">PF1309</strain>
    </source>
</reference>
<evidence type="ECO:0000313" key="2">
    <source>
        <dbReference type="Proteomes" id="UP000218231"/>
    </source>
</evidence>